<dbReference type="Proteomes" id="UP000319976">
    <property type="component" value="Chromosome"/>
</dbReference>
<dbReference type="PANTHER" id="PTHR43267">
    <property type="entry name" value="TRNA THREONYLCARBAMOYLADENOSINE DEHYDRATASE"/>
    <property type="match status" value="1"/>
</dbReference>
<keyword evidence="2" id="KW-0808">Transferase</keyword>
<proteinExistence type="predicted"/>
<dbReference type="AlphaFoldDB" id="A0A517TE49"/>
<dbReference type="CDD" id="cd01483">
    <property type="entry name" value="E1_enzyme_family"/>
    <property type="match status" value="1"/>
</dbReference>
<sequence>MRQRLSRQQGLVPEEKLTETPVTVIGVGAIGRQVALQLVSLGVTHLQLIDFDDIDETNISTQGYLNRDIGRLKVEALCDDLHAIDPELQVELIRDRYRPKHETHHAVFCCVDSISTRTVIWKALQDRCRFWCDGRMLGEVMRVLAVSSPADQLHYPQTLFSQSEAQTGSCTARGVIYTAHIAAGLMLHQYVRWLRGQPVEPDQTLNLMAAELSLGAECSP</sequence>
<evidence type="ECO:0000259" key="1">
    <source>
        <dbReference type="Pfam" id="PF00899"/>
    </source>
</evidence>
<evidence type="ECO:0000313" key="2">
    <source>
        <dbReference type="EMBL" id="QDT66653.1"/>
    </source>
</evidence>
<dbReference type="RefSeq" id="WP_145265907.1">
    <property type="nucleotide sequence ID" value="NZ_CP036316.1"/>
</dbReference>
<dbReference type="EMBL" id="CP036316">
    <property type="protein sequence ID" value="QDT66653.1"/>
    <property type="molecule type" value="Genomic_DNA"/>
</dbReference>
<dbReference type="GO" id="GO:0061504">
    <property type="term" value="P:cyclic threonylcarbamoyladenosine biosynthetic process"/>
    <property type="evidence" value="ECO:0007669"/>
    <property type="project" value="TreeGrafter"/>
</dbReference>
<keyword evidence="3" id="KW-1185">Reference proteome</keyword>
<accession>A0A517TE49</accession>
<name>A0A517TE49_9PLAN</name>
<reference evidence="2 3" key="1">
    <citation type="submission" date="2019-02" db="EMBL/GenBank/DDBJ databases">
        <title>Deep-cultivation of Planctomycetes and their phenomic and genomic characterization uncovers novel biology.</title>
        <authorList>
            <person name="Wiegand S."/>
            <person name="Jogler M."/>
            <person name="Boedeker C."/>
            <person name="Pinto D."/>
            <person name="Vollmers J."/>
            <person name="Rivas-Marin E."/>
            <person name="Kohn T."/>
            <person name="Peeters S.H."/>
            <person name="Heuer A."/>
            <person name="Rast P."/>
            <person name="Oberbeckmann S."/>
            <person name="Bunk B."/>
            <person name="Jeske O."/>
            <person name="Meyerdierks A."/>
            <person name="Storesund J.E."/>
            <person name="Kallscheuer N."/>
            <person name="Luecker S."/>
            <person name="Lage O.M."/>
            <person name="Pohl T."/>
            <person name="Merkel B.J."/>
            <person name="Hornburger P."/>
            <person name="Mueller R.-W."/>
            <person name="Bruemmer F."/>
            <person name="Labrenz M."/>
            <person name="Spormann A.M."/>
            <person name="Op den Camp H."/>
            <person name="Overmann J."/>
            <person name="Amann R."/>
            <person name="Jetten M.S.M."/>
            <person name="Mascher T."/>
            <person name="Medema M.H."/>
            <person name="Devos D.P."/>
            <person name="Kaster A.-K."/>
            <person name="Ovreas L."/>
            <person name="Rohde M."/>
            <person name="Galperin M.Y."/>
            <person name="Jogler C."/>
        </authorList>
    </citation>
    <scope>NUCLEOTIDE SEQUENCE [LARGE SCALE GENOMIC DNA]</scope>
    <source>
        <strain evidence="2 3">V22</strain>
    </source>
</reference>
<protein>
    <submittedName>
        <fullName evidence="2">Putative adenylyltransferase/sulfurtransferase MoeZ</fullName>
    </submittedName>
</protein>
<organism evidence="2 3">
    <name type="scientific">Calycomorphotria hydatis</name>
    <dbReference type="NCBI Taxonomy" id="2528027"/>
    <lineage>
        <taxon>Bacteria</taxon>
        <taxon>Pseudomonadati</taxon>
        <taxon>Planctomycetota</taxon>
        <taxon>Planctomycetia</taxon>
        <taxon>Planctomycetales</taxon>
        <taxon>Planctomycetaceae</taxon>
        <taxon>Calycomorphotria</taxon>
    </lineage>
</organism>
<dbReference type="Pfam" id="PF00899">
    <property type="entry name" value="ThiF"/>
    <property type="match status" value="1"/>
</dbReference>
<dbReference type="KEGG" id="chya:V22_39240"/>
<evidence type="ECO:0000313" key="3">
    <source>
        <dbReference type="Proteomes" id="UP000319976"/>
    </source>
</evidence>
<dbReference type="PANTHER" id="PTHR43267:SF3">
    <property type="entry name" value="THIF PROTEIN"/>
    <property type="match status" value="1"/>
</dbReference>
<dbReference type="GO" id="GO:0061503">
    <property type="term" value="F:tRNA threonylcarbamoyladenosine dehydratase"/>
    <property type="evidence" value="ECO:0007669"/>
    <property type="project" value="TreeGrafter"/>
</dbReference>
<dbReference type="InterPro" id="IPR045886">
    <property type="entry name" value="ThiF/MoeB/HesA"/>
</dbReference>
<dbReference type="OrthoDB" id="258438at2"/>
<dbReference type="SUPFAM" id="SSF69572">
    <property type="entry name" value="Activating enzymes of the ubiquitin-like proteins"/>
    <property type="match status" value="1"/>
</dbReference>
<dbReference type="GO" id="GO:0008641">
    <property type="term" value="F:ubiquitin-like modifier activating enzyme activity"/>
    <property type="evidence" value="ECO:0007669"/>
    <property type="project" value="InterPro"/>
</dbReference>
<feature type="domain" description="THIF-type NAD/FAD binding fold" evidence="1">
    <location>
        <begin position="14"/>
        <end position="202"/>
    </location>
</feature>
<dbReference type="InterPro" id="IPR000594">
    <property type="entry name" value="ThiF_NAD_FAD-bd"/>
</dbReference>
<dbReference type="InterPro" id="IPR035985">
    <property type="entry name" value="Ubiquitin-activating_enz"/>
</dbReference>
<gene>
    <name evidence="2" type="primary">moeZ_3</name>
    <name evidence="2" type="ORF">V22_39240</name>
</gene>
<keyword evidence="2" id="KW-0548">Nucleotidyltransferase</keyword>
<dbReference type="GO" id="GO:0016779">
    <property type="term" value="F:nucleotidyltransferase activity"/>
    <property type="evidence" value="ECO:0007669"/>
    <property type="project" value="UniProtKB-KW"/>
</dbReference>
<dbReference type="Gene3D" id="3.40.50.720">
    <property type="entry name" value="NAD(P)-binding Rossmann-like Domain"/>
    <property type="match status" value="1"/>
</dbReference>